<dbReference type="Pfam" id="PF09481">
    <property type="entry name" value="CRISPR_Cse1"/>
    <property type="match status" value="1"/>
</dbReference>
<reference evidence="2 3" key="1">
    <citation type="submission" date="2020-08" db="EMBL/GenBank/DDBJ databases">
        <title>Sequencing the genomes of 1000 actinobacteria strains.</title>
        <authorList>
            <person name="Klenk H.-P."/>
        </authorList>
    </citation>
    <scope>NUCLEOTIDE SEQUENCE [LARGE SCALE GENOMIC DNA]</scope>
    <source>
        <strain evidence="2 3">DSM 102030</strain>
    </source>
</reference>
<dbReference type="EMBL" id="JACHJT010000001">
    <property type="protein sequence ID" value="MBB4933310.1"/>
    <property type="molecule type" value="Genomic_DNA"/>
</dbReference>
<dbReference type="RefSeq" id="WP_184580938.1">
    <property type="nucleotide sequence ID" value="NZ_JACHJT010000001.1"/>
</dbReference>
<dbReference type="NCBIfam" id="TIGR02547">
    <property type="entry name" value="casA_cse1"/>
    <property type="match status" value="1"/>
</dbReference>
<dbReference type="Proteomes" id="UP000523007">
    <property type="component" value="Unassembled WGS sequence"/>
</dbReference>
<dbReference type="InterPro" id="IPR013381">
    <property type="entry name" value="CRISPR-assoc_prot_Cse1"/>
</dbReference>
<feature type="compositionally biased region" description="Basic and acidic residues" evidence="1">
    <location>
        <begin position="303"/>
        <end position="314"/>
    </location>
</feature>
<evidence type="ECO:0000256" key="1">
    <source>
        <dbReference type="SAM" id="MobiDB-lite"/>
    </source>
</evidence>
<protein>
    <submittedName>
        <fullName evidence="2">CRISPR system Cascade subunit CasA</fullName>
    </submittedName>
</protein>
<proteinExistence type="predicted"/>
<evidence type="ECO:0000313" key="3">
    <source>
        <dbReference type="Proteomes" id="UP000523007"/>
    </source>
</evidence>
<evidence type="ECO:0000313" key="2">
    <source>
        <dbReference type="EMBL" id="MBB4933310.1"/>
    </source>
</evidence>
<comment type="caution">
    <text evidence="2">The sequence shown here is derived from an EMBL/GenBank/DDBJ whole genome shotgun (WGS) entry which is preliminary data.</text>
</comment>
<dbReference type="CDD" id="cd09729">
    <property type="entry name" value="Cse1_I-E"/>
    <property type="match status" value="1"/>
</dbReference>
<organism evidence="2 3">
    <name type="scientific">Lipingzhangella halophila</name>
    <dbReference type="NCBI Taxonomy" id="1783352"/>
    <lineage>
        <taxon>Bacteria</taxon>
        <taxon>Bacillati</taxon>
        <taxon>Actinomycetota</taxon>
        <taxon>Actinomycetes</taxon>
        <taxon>Streptosporangiales</taxon>
        <taxon>Nocardiopsidaceae</taxon>
        <taxon>Lipingzhangella</taxon>
    </lineage>
</organism>
<keyword evidence="3" id="KW-1185">Reference proteome</keyword>
<dbReference type="Gene3D" id="1.10.132.100">
    <property type="match status" value="1"/>
</dbReference>
<feature type="region of interest" description="Disordered" evidence="1">
    <location>
        <begin position="289"/>
        <end position="314"/>
    </location>
</feature>
<dbReference type="AlphaFoldDB" id="A0A7W7RJW6"/>
<accession>A0A7W7RJW6</accession>
<sequence length="552" mass="61341">MPNDPDTFSFDLTERPWIPVQWLDGSQTELALPEVFRWAPRLRRVVGDIPTQEFALLRLLLAIVHDAVDGPEDTEHWRELWEGGIPAEEIAAYLEQHRHRLDLLHPETPFFQVVDLRTAKDEISSLDRIVGDVPNGTPFFTMRARGTARLGFAEAARWVVHAHAYDPSGIKSGVLGDPRVKNGKGYPQGVGWAGGLGGVFVEGDDLRQTLLLNLVATDTDHLRAAEADRPAWRFDPPGAAPLEGKEKEERPYGVRDLYTWQGRRLRLRYDTDGVYGVVLAYGDPLEAHNRHNREPMTGWRRSPAQEKKRGEPQVYLPREHEPARSAWRGLASLLADQAPGSGQRQDAAEGLRPRILEWVARLTVEGYLDENHLVRARLVGAVYGTQQSVIDEVVDDRVVMAVALLHEDNPELARTAIDAVSDAEAAVTALGNLAADLAQAVGADPGGPRAATRDRGFGELDGPFRDWLATLGRSSDSEERRATWQRTARRAVARIAAELVENAGETAWSGRLVSTGNGDLWLNSAHAERRFHRELSRKLPMSTREQTAEVPA</sequence>
<gene>
    <name evidence="2" type="ORF">F4561_004130</name>
</gene>
<name>A0A7W7RJW6_9ACTN</name>